<dbReference type="Pfam" id="PF12680">
    <property type="entry name" value="SnoaL_2"/>
    <property type="match status" value="1"/>
</dbReference>
<dbReference type="InterPro" id="IPR037401">
    <property type="entry name" value="SnoaL-like"/>
</dbReference>
<accession>A0A3B9GUN9</accession>
<dbReference type="EMBL" id="DMAN01000023">
    <property type="protein sequence ID" value="HAE25734.1"/>
    <property type="molecule type" value="Genomic_DNA"/>
</dbReference>
<gene>
    <name evidence="2" type="ORF">DCG58_01120</name>
</gene>
<sequence length="147" mass="16020">MGGNKMAKHLIPTTGYSPQLQRWFDWMEGDHSPEGLSGQLADDVVFRSPVVHTPQEGKPITMAYLTAAGETLGGDTFRYVRAFDCGDKAVLEFECVMDGIQVNGVDMIQWNDAGQISDFKVMVRPLKAIQTVHAAMGAMLAKMKAGA</sequence>
<reference evidence="2 3" key="1">
    <citation type="journal article" date="2018" name="Nat. Biotechnol.">
        <title>A standardized bacterial taxonomy based on genome phylogeny substantially revises the tree of life.</title>
        <authorList>
            <person name="Parks D.H."/>
            <person name="Chuvochina M."/>
            <person name="Waite D.W."/>
            <person name="Rinke C."/>
            <person name="Skarshewski A."/>
            <person name="Chaumeil P.A."/>
            <person name="Hugenholtz P."/>
        </authorList>
    </citation>
    <scope>NUCLEOTIDE SEQUENCE [LARGE SCALE GENOMIC DNA]</scope>
    <source>
        <strain evidence="2">UBA8733</strain>
    </source>
</reference>
<evidence type="ECO:0000313" key="2">
    <source>
        <dbReference type="EMBL" id="HAE25734.1"/>
    </source>
</evidence>
<feature type="domain" description="SnoaL-like" evidence="1">
    <location>
        <begin position="21"/>
        <end position="117"/>
    </location>
</feature>
<protein>
    <submittedName>
        <fullName evidence="2">Nuclear transport factor 2 family protein</fullName>
    </submittedName>
</protein>
<evidence type="ECO:0000259" key="1">
    <source>
        <dbReference type="Pfam" id="PF12680"/>
    </source>
</evidence>
<proteinExistence type="predicted"/>
<dbReference type="SUPFAM" id="SSF54427">
    <property type="entry name" value="NTF2-like"/>
    <property type="match status" value="1"/>
</dbReference>
<dbReference type="AlphaFoldDB" id="A0A3B9GUN9"/>
<organism evidence="2 3">
    <name type="scientific">Hyphomonas adhaerens</name>
    <dbReference type="NCBI Taxonomy" id="81029"/>
    <lineage>
        <taxon>Bacteria</taxon>
        <taxon>Pseudomonadati</taxon>
        <taxon>Pseudomonadota</taxon>
        <taxon>Alphaproteobacteria</taxon>
        <taxon>Hyphomonadales</taxon>
        <taxon>Hyphomonadaceae</taxon>
        <taxon>Hyphomonas</taxon>
    </lineage>
</organism>
<comment type="caution">
    <text evidence="2">The sequence shown here is derived from an EMBL/GenBank/DDBJ whole genome shotgun (WGS) entry which is preliminary data.</text>
</comment>
<dbReference type="Proteomes" id="UP000259610">
    <property type="component" value="Unassembled WGS sequence"/>
</dbReference>
<evidence type="ECO:0000313" key="3">
    <source>
        <dbReference type="Proteomes" id="UP000259610"/>
    </source>
</evidence>
<dbReference type="Gene3D" id="3.10.450.50">
    <property type="match status" value="1"/>
</dbReference>
<dbReference type="InterPro" id="IPR032710">
    <property type="entry name" value="NTF2-like_dom_sf"/>
</dbReference>
<name>A0A3B9GUN9_9PROT</name>